<gene>
    <name evidence="3" type="ORF">PCL1606_25070</name>
</gene>
<dbReference type="PANTHER" id="PTHR42879">
    <property type="entry name" value="3-OXOACYL-(ACYL-CARRIER-PROTEIN) REDUCTASE"/>
    <property type="match status" value="1"/>
</dbReference>
<evidence type="ECO:0000313" key="4">
    <source>
        <dbReference type="Proteomes" id="UP000032748"/>
    </source>
</evidence>
<name>A0A0D5XYS1_9PSED</name>
<dbReference type="NCBIfam" id="TIGR01963">
    <property type="entry name" value="PHB_DH"/>
    <property type="match status" value="1"/>
</dbReference>
<dbReference type="InterPro" id="IPR050259">
    <property type="entry name" value="SDR"/>
</dbReference>
<dbReference type="SUPFAM" id="SSF51735">
    <property type="entry name" value="NAD(P)-binding Rossmann-fold domains"/>
    <property type="match status" value="1"/>
</dbReference>
<organism evidence="3 4">
    <name type="scientific">Pseudomonas chlororaphis</name>
    <dbReference type="NCBI Taxonomy" id="587753"/>
    <lineage>
        <taxon>Bacteria</taxon>
        <taxon>Pseudomonadati</taxon>
        <taxon>Pseudomonadota</taxon>
        <taxon>Gammaproteobacteria</taxon>
        <taxon>Pseudomonadales</taxon>
        <taxon>Pseudomonadaceae</taxon>
        <taxon>Pseudomonas</taxon>
    </lineage>
</organism>
<dbReference type="OrthoDB" id="9786435at2"/>
<dbReference type="PROSITE" id="PS00061">
    <property type="entry name" value="ADH_SHORT"/>
    <property type="match status" value="1"/>
</dbReference>
<dbReference type="AlphaFoldDB" id="A0A0D5XYS1"/>
<proteinExistence type="inferred from homology"/>
<accession>A0A0D5XYS1</accession>
<dbReference type="RefSeq" id="WP_045882522.1">
    <property type="nucleotide sequence ID" value="NZ_CP011110.1"/>
</dbReference>
<dbReference type="Gene3D" id="3.40.50.720">
    <property type="entry name" value="NAD(P)-binding Rossmann-like Domain"/>
    <property type="match status" value="1"/>
</dbReference>
<dbReference type="Proteomes" id="UP000032748">
    <property type="component" value="Chromosome"/>
</dbReference>
<protein>
    <submittedName>
        <fullName evidence="3">3-hydroxybutyrate dehydrogenase</fullName>
    </submittedName>
</protein>
<dbReference type="PRINTS" id="PR00080">
    <property type="entry name" value="SDRFAMILY"/>
</dbReference>
<dbReference type="GO" id="GO:0032787">
    <property type="term" value="P:monocarboxylic acid metabolic process"/>
    <property type="evidence" value="ECO:0007669"/>
    <property type="project" value="UniProtKB-ARBA"/>
</dbReference>
<dbReference type="FunFam" id="3.40.50.720:FF:000084">
    <property type="entry name" value="Short-chain dehydrogenase reductase"/>
    <property type="match status" value="1"/>
</dbReference>
<dbReference type="InterPro" id="IPR036291">
    <property type="entry name" value="NAD(P)-bd_dom_sf"/>
</dbReference>
<dbReference type="KEGG" id="pcz:PCL1606_25070"/>
<dbReference type="PANTHER" id="PTHR42879:SF2">
    <property type="entry name" value="3-OXOACYL-[ACYL-CARRIER-PROTEIN] REDUCTASE FABG"/>
    <property type="match status" value="1"/>
</dbReference>
<dbReference type="InterPro" id="IPR020904">
    <property type="entry name" value="Sc_DH/Rdtase_CS"/>
</dbReference>
<dbReference type="PRINTS" id="PR00081">
    <property type="entry name" value="GDHRDH"/>
</dbReference>
<dbReference type="InterPro" id="IPR011294">
    <property type="entry name" value="3-OHbutyrate_DH"/>
</dbReference>
<dbReference type="GO" id="GO:0003858">
    <property type="term" value="F:3-hydroxybutyrate dehydrogenase activity"/>
    <property type="evidence" value="ECO:0007669"/>
    <property type="project" value="InterPro"/>
</dbReference>
<sequence length="261" mass="27038">MSNLAGKTALVTGSTSGIGLGIALSLAKAGANLILNGFGDASAVIAEVARLNQHSGGKVGHHPADVSDPAQIADMLAYAEREFGGVDILVNNAGIQHVAAVEEFPVERWDSIIAINLSSVFHSTRLSLPGMRAKGWGRIVNIASVHGQVGSVGKAAYVAAKHGVIGLTKVVGLETATSNVTCNAICPGWVLTPLVQKQIDDRIAAGVDPQQAQHDLLAEKQPSLEFVTPSQLGELVLFLCSEAGSQVRGAAWNIDGGWLAQ</sequence>
<dbReference type="InterPro" id="IPR002347">
    <property type="entry name" value="SDR_fam"/>
</dbReference>
<reference evidence="3 4" key="1">
    <citation type="journal article" date="2015" name="Mol. Plant Microbe Interact.">
        <title>Comparative Genomic Analysis of Pseudomonas chlororaphis PCL1606 Reveals New Insight into Antifungal Compounds Involved in Biocontrol.</title>
        <authorList>
            <person name="Calderon C.E."/>
            <person name="Ramos C."/>
            <person name="de Vicente A."/>
            <person name="Cazorla F.M."/>
        </authorList>
    </citation>
    <scope>NUCLEOTIDE SEQUENCE [LARGE SCALE GENOMIC DNA]</scope>
    <source>
        <strain evidence="3 4">PCL1606</strain>
    </source>
</reference>
<evidence type="ECO:0000256" key="2">
    <source>
        <dbReference type="RuleBase" id="RU000363"/>
    </source>
</evidence>
<comment type="similarity">
    <text evidence="1 2">Belongs to the short-chain dehydrogenases/reductases (SDR) family.</text>
</comment>
<evidence type="ECO:0000256" key="1">
    <source>
        <dbReference type="ARBA" id="ARBA00006484"/>
    </source>
</evidence>
<dbReference type="EMBL" id="CP011110">
    <property type="protein sequence ID" value="AKA23960.1"/>
    <property type="molecule type" value="Genomic_DNA"/>
</dbReference>
<dbReference type="NCBIfam" id="NF009093">
    <property type="entry name" value="PRK12429.1"/>
    <property type="match status" value="1"/>
</dbReference>
<dbReference type="CDD" id="cd08940">
    <property type="entry name" value="HBDH_SDR_c"/>
    <property type="match status" value="1"/>
</dbReference>
<dbReference type="Pfam" id="PF00106">
    <property type="entry name" value="adh_short"/>
    <property type="match status" value="1"/>
</dbReference>
<evidence type="ECO:0000313" key="3">
    <source>
        <dbReference type="EMBL" id="AKA23960.1"/>
    </source>
</evidence>
<dbReference type="PATRIC" id="fig|587753.10.peg.2502"/>